<dbReference type="RefSeq" id="WP_141749694.1">
    <property type="nucleotide sequence ID" value="NZ_LROM01000156.1"/>
</dbReference>
<accession>A0A1E7W4M9</accession>
<proteinExistence type="predicted"/>
<evidence type="ECO:0000313" key="1">
    <source>
        <dbReference type="EMBL" id="OEZ90685.1"/>
    </source>
</evidence>
<dbReference type="AlphaFoldDB" id="A0A1E7W4M9"/>
<evidence type="ECO:0000313" key="2">
    <source>
        <dbReference type="Proteomes" id="UP000175989"/>
    </source>
</evidence>
<reference evidence="2" key="1">
    <citation type="journal article" date="2016" name="Front. Microbiol.">
        <title>Molecular Keys to the Janthinobacterium and Duganella spp. Interaction with the Plant Pathogen Fusarium graminearum.</title>
        <authorList>
            <person name="Haack F.S."/>
            <person name="Poehlein A."/>
            <person name="Kroger C."/>
            <person name="Voigt C.A."/>
            <person name="Piepenbring M."/>
            <person name="Bode H.B."/>
            <person name="Daniel R."/>
            <person name="Schafer W."/>
            <person name="Streit W.R."/>
        </authorList>
    </citation>
    <scope>NUCLEOTIDE SEQUENCE [LARGE SCALE GENOMIC DNA]</scope>
    <source>
        <strain evidence="2">T54</strain>
    </source>
</reference>
<dbReference type="Proteomes" id="UP000175989">
    <property type="component" value="Unassembled WGS sequence"/>
</dbReference>
<dbReference type="EMBL" id="LROM01000156">
    <property type="protein sequence ID" value="OEZ90685.1"/>
    <property type="molecule type" value="Genomic_DNA"/>
</dbReference>
<protein>
    <submittedName>
        <fullName evidence="1">Uncharacterized protein</fullName>
    </submittedName>
</protein>
<gene>
    <name evidence="1" type="ORF">DUPY_52900</name>
</gene>
<keyword evidence="2" id="KW-1185">Reference proteome</keyword>
<sequence>MINFSERFGRMRVLGGNNFLTIDNDCPDKWRADWLGGTSWRCTYVGGAYTVDGYLPEWRGSSCDYQRI</sequence>
<name>A0A1E7W4M9_9BURK</name>
<dbReference type="OrthoDB" id="9151694at2"/>
<comment type="caution">
    <text evidence="1">The sequence shown here is derived from an EMBL/GenBank/DDBJ whole genome shotgun (WGS) entry which is preliminary data.</text>
</comment>
<organism evidence="1 2">
    <name type="scientific">Duganella phyllosphaerae</name>
    <dbReference type="NCBI Taxonomy" id="762836"/>
    <lineage>
        <taxon>Bacteria</taxon>
        <taxon>Pseudomonadati</taxon>
        <taxon>Pseudomonadota</taxon>
        <taxon>Betaproteobacteria</taxon>
        <taxon>Burkholderiales</taxon>
        <taxon>Oxalobacteraceae</taxon>
        <taxon>Telluria group</taxon>
        <taxon>Duganella</taxon>
    </lineage>
</organism>